<evidence type="ECO:0000256" key="3">
    <source>
        <dbReference type="ARBA" id="ARBA00022898"/>
    </source>
</evidence>
<evidence type="ECO:0000313" key="7">
    <source>
        <dbReference type="EMBL" id="MFC0178838.1"/>
    </source>
</evidence>
<dbReference type="Proteomes" id="UP001589758">
    <property type="component" value="Unassembled WGS sequence"/>
</dbReference>
<reference evidence="7 8" key="1">
    <citation type="submission" date="2024-09" db="EMBL/GenBank/DDBJ databases">
        <authorList>
            <person name="Sun Q."/>
            <person name="Mori K."/>
        </authorList>
    </citation>
    <scope>NUCLEOTIDE SEQUENCE [LARGE SCALE GENOMIC DNA]</scope>
    <source>
        <strain evidence="7 8">CCM 8545</strain>
    </source>
</reference>
<dbReference type="InterPro" id="IPR015424">
    <property type="entry name" value="PyrdxlP-dep_Trfase"/>
</dbReference>
<dbReference type="Gene3D" id="3.40.640.10">
    <property type="entry name" value="Type I PLP-dependent aspartate aminotransferase-like (Major domain)"/>
    <property type="match status" value="1"/>
</dbReference>
<keyword evidence="3" id="KW-0663">Pyridoxal phosphate</keyword>
<keyword evidence="4 7" id="KW-0456">Lyase</keyword>
<dbReference type="InterPro" id="IPR015421">
    <property type="entry name" value="PyrdxlP-dep_Trfase_major"/>
</dbReference>
<evidence type="ECO:0000256" key="4">
    <source>
        <dbReference type="ARBA" id="ARBA00023239"/>
    </source>
</evidence>
<dbReference type="EC" id="4.4.1.13" evidence="2"/>
<organism evidence="7 8">
    <name type="scientific">Thorsellia kenyensis</name>
    <dbReference type="NCBI Taxonomy" id="1549888"/>
    <lineage>
        <taxon>Bacteria</taxon>
        <taxon>Pseudomonadati</taxon>
        <taxon>Pseudomonadota</taxon>
        <taxon>Gammaproteobacteria</taxon>
        <taxon>Enterobacterales</taxon>
        <taxon>Thorselliaceae</taxon>
        <taxon>Thorsellia</taxon>
    </lineage>
</organism>
<comment type="cofactor">
    <cofactor evidence="1">
        <name>pyridoxal 5'-phosphate</name>
        <dbReference type="ChEBI" id="CHEBI:597326"/>
    </cofactor>
</comment>
<dbReference type="RefSeq" id="WP_385875835.1">
    <property type="nucleotide sequence ID" value="NZ_JBHLXE010000016.1"/>
</dbReference>
<dbReference type="InterPro" id="IPR004839">
    <property type="entry name" value="Aminotransferase_I/II_large"/>
</dbReference>
<evidence type="ECO:0000256" key="1">
    <source>
        <dbReference type="ARBA" id="ARBA00001933"/>
    </source>
</evidence>
<dbReference type="PANTHER" id="PTHR43525:SF1">
    <property type="entry name" value="PROTEIN MALY"/>
    <property type="match status" value="1"/>
</dbReference>
<keyword evidence="8" id="KW-1185">Reference proteome</keyword>
<dbReference type="Pfam" id="PF00155">
    <property type="entry name" value="Aminotran_1_2"/>
    <property type="match status" value="1"/>
</dbReference>
<evidence type="ECO:0000256" key="2">
    <source>
        <dbReference type="ARBA" id="ARBA00012224"/>
    </source>
</evidence>
<protein>
    <recommendedName>
        <fullName evidence="2">cysteine-S-conjugate beta-lyase</fullName>
        <ecNumber evidence="2">4.4.1.13</ecNumber>
    </recommendedName>
</protein>
<comment type="caution">
    <text evidence="7">The sequence shown here is derived from an EMBL/GenBank/DDBJ whole genome shotgun (WGS) entry which is preliminary data.</text>
</comment>
<sequence length="393" mass="45732">MFDFNKVVNRKGSFCTQWDFVEDRFGVKDLLPFTISDMDFSTAPCVLEALKERVEHGVFGYSRWQHNDFYQAISHWYDTRFNTLIKSDELIYSPSVIYGVSELIRMWSQEEDHIILHTPAYDGFEKIINANKRHYSPCPLYQEPMGTWLCDFDILEQQLKHPKATILILCSPHNPTGKVWTLEELRKIARLAQQYGVKIISDEIHMDMCFSSNRHIPWQLVAIEDYAIFTSASKSFNFPALGGAYGFISNKEDRKEYDYRLKQINSLSSPPIFFVLSHISAYNHGDVWLDALKKHLYGNLEYLQDKLNSDFPELNWHIPESTYLAWINLRALNLESELLQKTLIHSHRVAIMPGKIYGKPYENFIRLNVACSRNKLEKGVNALIKAIKSMKSV</sequence>
<dbReference type="SUPFAM" id="SSF53383">
    <property type="entry name" value="PLP-dependent transferases"/>
    <property type="match status" value="1"/>
</dbReference>
<dbReference type="PANTHER" id="PTHR43525">
    <property type="entry name" value="PROTEIN MALY"/>
    <property type="match status" value="1"/>
</dbReference>
<dbReference type="InterPro" id="IPR015422">
    <property type="entry name" value="PyrdxlP-dep_Trfase_small"/>
</dbReference>
<evidence type="ECO:0000313" key="8">
    <source>
        <dbReference type="Proteomes" id="UP001589758"/>
    </source>
</evidence>
<accession>A0ABV6C795</accession>
<gene>
    <name evidence="7" type="ORF">ACFFIT_01790</name>
</gene>
<name>A0ABV6C795_9GAMM</name>
<proteinExistence type="inferred from homology"/>
<dbReference type="CDD" id="cd00609">
    <property type="entry name" value="AAT_like"/>
    <property type="match status" value="1"/>
</dbReference>
<dbReference type="Gene3D" id="3.90.1150.10">
    <property type="entry name" value="Aspartate Aminotransferase, domain 1"/>
    <property type="match status" value="1"/>
</dbReference>
<evidence type="ECO:0000256" key="5">
    <source>
        <dbReference type="ARBA" id="ARBA00037974"/>
    </source>
</evidence>
<comment type="similarity">
    <text evidence="5">Belongs to the class-II pyridoxal-phosphate-dependent aminotransferase family. MalY/PatB cystathionine beta-lyase subfamily.</text>
</comment>
<dbReference type="InterPro" id="IPR051798">
    <property type="entry name" value="Class-II_PLP-Dep_Aminotrans"/>
</dbReference>
<dbReference type="GO" id="GO:0047804">
    <property type="term" value="F:cysteine-S-conjugate beta-lyase activity"/>
    <property type="evidence" value="ECO:0007669"/>
    <property type="project" value="UniProtKB-EC"/>
</dbReference>
<evidence type="ECO:0000259" key="6">
    <source>
        <dbReference type="Pfam" id="PF00155"/>
    </source>
</evidence>
<feature type="domain" description="Aminotransferase class I/classII large" evidence="6">
    <location>
        <begin position="29"/>
        <end position="383"/>
    </location>
</feature>
<dbReference type="EMBL" id="JBHLXE010000016">
    <property type="protein sequence ID" value="MFC0178838.1"/>
    <property type="molecule type" value="Genomic_DNA"/>
</dbReference>